<protein>
    <submittedName>
        <fullName evidence="2">Uncharacterized protein</fullName>
    </submittedName>
</protein>
<evidence type="ECO:0000313" key="3">
    <source>
        <dbReference type="Proteomes" id="UP000646365"/>
    </source>
</evidence>
<feature type="region of interest" description="Disordered" evidence="1">
    <location>
        <begin position="33"/>
        <end position="60"/>
    </location>
</feature>
<reference evidence="2" key="2">
    <citation type="submission" date="2020-09" db="EMBL/GenBank/DDBJ databases">
        <authorList>
            <person name="Sun Q."/>
            <person name="Zhou Y."/>
        </authorList>
    </citation>
    <scope>NUCLEOTIDE SEQUENCE</scope>
    <source>
        <strain evidence="2">CGMCC 1.15725</strain>
    </source>
</reference>
<evidence type="ECO:0000313" key="2">
    <source>
        <dbReference type="EMBL" id="GGF38738.1"/>
    </source>
</evidence>
<name>A0A8J2YXZ9_9PROT</name>
<sequence length="94" mass="10002">MPLATNDADTRTLMKTLDRPERLVRAGMGAVADLVPGGKAGDGDGGAGAERTEPSSRPSRLYVGVKSLADHSLVKHRREPLRALSPQRLLSTDL</sequence>
<gene>
    <name evidence="2" type="ORF">GCM10011611_51380</name>
</gene>
<keyword evidence="3" id="KW-1185">Reference proteome</keyword>
<organism evidence="2 3">
    <name type="scientific">Aliidongia dinghuensis</name>
    <dbReference type="NCBI Taxonomy" id="1867774"/>
    <lineage>
        <taxon>Bacteria</taxon>
        <taxon>Pseudomonadati</taxon>
        <taxon>Pseudomonadota</taxon>
        <taxon>Alphaproteobacteria</taxon>
        <taxon>Rhodospirillales</taxon>
        <taxon>Dongiaceae</taxon>
        <taxon>Aliidongia</taxon>
    </lineage>
</organism>
<dbReference type="AlphaFoldDB" id="A0A8J2YXZ9"/>
<accession>A0A8J2YXZ9</accession>
<dbReference type="EMBL" id="BMJQ01000015">
    <property type="protein sequence ID" value="GGF38738.1"/>
    <property type="molecule type" value="Genomic_DNA"/>
</dbReference>
<reference evidence="2" key="1">
    <citation type="journal article" date="2014" name="Int. J. Syst. Evol. Microbiol.">
        <title>Complete genome sequence of Corynebacterium casei LMG S-19264T (=DSM 44701T), isolated from a smear-ripened cheese.</title>
        <authorList>
            <consortium name="US DOE Joint Genome Institute (JGI-PGF)"/>
            <person name="Walter F."/>
            <person name="Albersmeier A."/>
            <person name="Kalinowski J."/>
            <person name="Ruckert C."/>
        </authorList>
    </citation>
    <scope>NUCLEOTIDE SEQUENCE</scope>
    <source>
        <strain evidence="2">CGMCC 1.15725</strain>
    </source>
</reference>
<feature type="compositionally biased region" description="Gly residues" evidence="1">
    <location>
        <begin position="38"/>
        <end position="48"/>
    </location>
</feature>
<comment type="caution">
    <text evidence="2">The sequence shown here is derived from an EMBL/GenBank/DDBJ whole genome shotgun (WGS) entry which is preliminary data.</text>
</comment>
<evidence type="ECO:0000256" key="1">
    <source>
        <dbReference type="SAM" id="MobiDB-lite"/>
    </source>
</evidence>
<proteinExistence type="predicted"/>
<dbReference type="Proteomes" id="UP000646365">
    <property type="component" value="Unassembled WGS sequence"/>
</dbReference>